<evidence type="ECO:0000313" key="2">
    <source>
        <dbReference type="Proteomes" id="UP001056120"/>
    </source>
</evidence>
<evidence type="ECO:0000313" key="1">
    <source>
        <dbReference type="EMBL" id="KAI3675642.1"/>
    </source>
</evidence>
<keyword evidence="2" id="KW-1185">Reference proteome</keyword>
<accession>A0ACB8XVW9</accession>
<organism evidence="1 2">
    <name type="scientific">Smallanthus sonchifolius</name>
    <dbReference type="NCBI Taxonomy" id="185202"/>
    <lineage>
        <taxon>Eukaryota</taxon>
        <taxon>Viridiplantae</taxon>
        <taxon>Streptophyta</taxon>
        <taxon>Embryophyta</taxon>
        <taxon>Tracheophyta</taxon>
        <taxon>Spermatophyta</taxon>
        <taxon>Magnoliopsida</taxon>
        <taxon>eudicotyledons</taxon>
        <taxon>Gunneridae</taxon>
        <taxon>Pentapetalae</taxon>
        <taxon>asterids</taxon>
        <taxon>campanulids</taxon>
        <taxon>Asterales</taxon>
        <taxon>Asteraceae</taxon>
        <taxon>Asteroideae</taxon>
        <taxon>Heliantheae alliance</taxon>
        <taxon>Millerieae</taxon>
        <taxon>Smallanthus</taxon>
    </lineage>
</organism>
<name>A0ACB8XVW9_9ASTR</name>
<gene>
    <name evidence="1" type="ORF">L1987_85234</name>
</gene>
<reference evidence="1 2" key="2">
    <citation type="journal article" date="2022" name="Mol. Ecol. Resour.">
        <title>The genomes of chicory, endive, great burdock and yacon provide insights into Asteraceae paleo-polyploidization history and plant inulin production.</title>
        <authorList>
            <person name="Fan W."/>
            <person name="Wang S."/>
            <person name="Wang H."/>
            <person name="Wang A."/>
            <person name="Jiang F."/>
            <person name="Liu H."/>
            <person name="Zhao H."/>
            <person name="Xu D."/>
            <person name="Zhang Y."/>
        </authorList>
    </citation>
    <scope>NUCLEOTIDE SEQUENCE [LARGE SCALE GENOMIC DNA]</scope>
    <source>
        <strain evidence="2">cv. Yunnan</strain>
        <tissue evidence="1">Leaves</tissue>
    </source>
</reference>
<proteinExistence type="predicted"/>
<protein>
    <submittedName>
        <fullName evidence="1">Uncharacterized protein</fullName>
    </submittedName>
</protein>
<dbReference type="EMBL" id="CM042046">
    <property type="protein sequence ID" value="KAI3675642.1"/>
    <property type="molecule type" value="Genomic_DNA"/>
</dbReference>
<dbReference type="Proteomes" id="UP001056120">
    <property type="component" value="Linkage Group LG29"/>
</dbReference>
<comment type="caution">
    <text evidence="1">The sequence shown here is derived from an EMBL/GenBank/DDBJ whole genome shotgun (WGS) entry which is preliminary data.</text>
</comment>
<sequence length="84" mass="9164">MLVGCPDNVKATWSMLANYLGVSKNVNRAHLCNEDVASLNLDSSSPICSKVICLISSDSDGTQPKVILRMCDTHDVNQSRFQAH</sequence>
<reference evidence="2" key="1">
    <citation type="journal article" date="2022" name="Mol. Ecol. Resour.">
        <title>The genomes of chicory, endive, great burdock and yacon provide insights into Asteraceae palaeo-polyploidization history and plant inulin production.</title>
        <authorList>
            <person name="Fan W."/>
            <person name="Wang S."/>
            <person name="Wang H."/>
            <person name="Wang A."/>
            <person name="Jiang F."/>
            <person name="Liu H."/>
            <person name="Zhao H."/>
            <person name="Xu D."/>
            <person name="Zhang Y."/>
        </authorList>
    </citation>
    <scope>NUCLEOTIDE SEQUENCE [LARGE SCALE GENOMIC DNA]</scope>
    <source>
        <strain evidence="2">cv. Yunnan</strain>
    </source>
</reference>